<feature type="compositionally biased region" description="Low complexity" evidence="1">
    <location>
        <begin position="52"/>
        <end position="63"/>
    </location>
</feature>
<organism evidence="2 3">
    <name type="scientific">Kingella oralis ATCC 51147</name>
    <dbReference type="NCBI Taxonomy" id="629741"/>
    <lineage>
        <taxon>Bacteria</taxon>
        <taxon>Pseudomonadati</taxon>
        <taxon>Pseudomonadota</taxon>
        <taxon>Betaproteobacteria</taxon>
        <taxon>Neisseriales</taxon>
        <taxon>Neisseriaceae</taxon>
        <taxon>Kingella</taxon>
    </lineage>
</organism>
<gene>
    <name evidence="2" type="ORF">GCWU000324_00763</name>
</gene>
<dbReference type="EMBL" id="ACJW02000002">
    <property type="protein sequence ID" value="EEP68854.1"/>
    <property type="molecule type" value="Genomic_DNA"/>
</dbReference>
<feature type="compositionally biased region" description="Pro residues" evidence="1">
    <location>
        <begin position="37"/>
        <end position="51"/>
    </location>
</feature>
<feature type="region of interest" description="Disordered" evidence="1">
    <location>
        <begin position="1"/>
        <end position="63"/>
    </location>
</feature>
<dbReference type="Proteomes" id="UP000003009">
    <property type="component" value="Unassembled WGS sequence"/>
</dbReference>
<evidence type="ECO:0000256" key="1">
    <source>
        <dbReference type="SAM" id="MobiDB-lite"/>
    </source>
</evidence>
<keyword evidence="3" id="KW-1185">Reference proteome</keyword>
<feature type="compositionally biased region" description="Polar residues" evidence="1">
    <location>
        <begin position="1"/>
        <end position="15"/>
    </location>
</feature>
<proteinExistence type="predicted"/>
<sequence length="63" mass="6835">MNRQPENQNKTTTAHLPNRYPQGSLKTNAAISAKPQPIHPNHPQPPCPKKPPSANASPVFSNS</sequence>
<protein>
    <submittedName>
        <fullName evidence="2">Uncharacterized protein</fullName>
    </submittedName>
</protein>
<dbReference type="AlphaFoldDB" id="C4GF49"/>
<comment type="caution">
    <text evidence="2">The sequence shown here is derived from an EMBL/GenBank/DDBJ whole genome shotgun (WGS) entry which is preliminary data.</text>
</comment>
<name>C4GF49_9NEIS</name>
<evidence type="ECO:0000313" key="3">
    <source>
        <dbReference type="Proteomes" id="UP000003009"/>
    </source>
</evidence>
<reference evidence="2" key="1">
    <citation type="submission" date="2009-04" db="EMBL/GenBank/DDBJ databases">
        <authorList>
            <person name="Weinstock G."/>
            <person name="Sodergren E."/>
            <person name="Clifton S."/>
            <person name="Fulton L."/>
            <person name="Fulton B."/>
            <person name="Courtney L."/>
            <person name="Fronick C."/>
            <person name="Harrison M."/>
            <person name="Strong C."/>
            <person name="Farmer C."/>
            <person name="Delahaunty K."/>
            <person name="Markovic C."/>
            <person name="Hall O."/>
            <person name="Minx P."/>
            <person name="Tomlinson C."/>
            <person name="Mitreva M."/>
            <person name="Nelson J."/>
            <person name="Hou S."/>
            <person name="Wollam A."/>
            <person name="Pepin K.H."/>
            <person name="Johnson M."/>
            <person name="Bhonagiri V."/>
            <person name="Nash W.E."/>
            <person name="Warren W."/>
            <person name="Chinwalla A."/>
            <person name="Mardis E.R."/>
            <person name="Wilson R.K."/>
        </authorList>
    </citation>
    <scope>NUCLEOTIDE SEQUENCE [LARGE SCALE GENOMIC DNA]</scope>
    <source>
        <strain evidence="2">ATCC 51147</strain>
    </source>
</reference>
<evidence type="ECO:0000313" key="2">
    <source>
        <dbReference type="EMBL" id="EEP68854.1"/>
    </source>
</evidence>
<accession>C4GF49</accession>
<dbReference type="HOGENOM" id="CLU_2879906_0_0_4"/>